<reference evidence="2" key="1">
    <citation type="journal article" date="2014" name="Front. Microbiol.">
        <title>High frequency of phylogenetically diverse reductive dehalogenase-homologous genes in deep subseafloor sedimentary metagenomes.</title>
        <authorList>
            <person name="Kawai M."/>
            <person name="Futagami T."/>
            <person name="Toyoda A."/>
            <person name="Takaki Y."/>
            <person name="Nishi S."/>
            <person name="Hori S."/>
            <person name="Arai W."/>
            <person name="Tsubouchi T."/>
            <person name="Morono Y."/>
            <person name="Uchiyama I."/>
            <person name="Ito T."/>
            <person name="Fujiyama A."/>
            <person name="Inagaki F."/>
            <person name="Takami H."/>
        </authorList>
    </citation>
    <scope>NUCLEOTIDE SEQUENCE</scope>
    <source>
        <strain evidence="2">Expedition CK06-06</strain>
    </source>
</reference>
<dbReference type="InterPro" id="IPR013361">
    <property type="entry name" value="Pilus_CpaD"/>
</dbReference>
<feature type="compositionally biased region" description="Basic and acidic residues" evidence="1">
    <location>
        <begin position="238"/>
        <end position="249"/>
    </location>
</feature>
<dbReference type="Pfam" id="PF09476">
    <property type="entry name" value="Pilus_CpaD"/>
    <property type="match status" value="1"/>
</dbReference>
<accession>X1H0Z3</accession>
<evidence type="ECO:0000313" key="2">
    <source>
        <dbReference type="EMBL" id="GAH38943.1"/>
    </source>
</evidence>
<organism evidence="2">
    <name type="scientific">marine sediment metagenome</name>
    <dbReference type="NCBI Taxonomy" id="412755"/>
    <lineage>
        <taxon>unclassified sequences</taxon>
        <taxon>metagenomes</taxon>
        <taxon>ecological metagenomes</taxon>
    </lineage>
</organism>
<dbReference type="AlphaFoldDB" id="X1H0Z3"/>
<sequence>MTNHTHPVTSPRRWRAALLLIGVSMSLGGCLTHTRDPGNALASIPTDYRQRHPIVIEEANRTVEVFVGSGRGGLTATQRADVISLGQAWLREGTGTLLIDLPKDTPNARAASESYREIRSLLSAIGIPARAVSVRDYTPRDPRQFATVRLSYPRIAAEAGPCGLWPDDLGPSIKNKVYVENKPYHNFGCSTQRNLAAMVENPSDLVQPRPETPPYTARRSIAFEKYRKGNPTATNYSDSDKAKLSDLGK</sequence>
<comment type="caution">
    <text evidence="2">The sequence shown here is derived from an EMBL/GenBank/DDBJ whole genome shotgun (WGS) entry which is preliminary data.</text>
</comment>
<gene>
    <name evidence="2" type="ORF">S03H2_13666</name>
</gene>
<dbReference type="NCBIfam" id="TIGR02522">
    <property type="entry name" value="pilus_cpaD"/>
    <property type="match status" value="1"/>
</dbReference>
<feature type="region of interest" description="Disordered" evidence="1">
    <location>
        <begin position="204"/>
        <end position="249"/>
    </location>
</feature>
<evidence type="ECO:0000256" key="1">
    <source>
        <dbReference type="SAM" id="MobiDB-lite"/>
    </source>
</evidence>
<proteinExistence type="predicted"/>
<name>X1H0Z3_9ZZZZ</name>
<dbReference type="InterPro" id="IPR019027">
    <property type="entry name" value="Pilus_biogenesis_CpaD-related"/>
</dbReference>
<evidence type="ECO:0008006" key="3">
    <source>
        <dbReference type="Google" id="ProtNLM"/>
    </source>
</evidence>
<protein>
    <recommendedName>
        <fullName evidence="3">Pilus assembly protein CpaD</fullName>
    </recommendedName>
</protein>
<dbReference type="EMBL" id="BARU01006934">
    <property type="protein sequence ID" value="GAH38943.1"/>
    <property type="molecule type" value="Genomic_DNA"/>
</dbReference>